<organism evidence="2 3">
    <name type="scientific">Chimaeribacter coloradensis</name>
    <dbReference type="NCBI Taxonomy" id="2060068"/>
    <lineage>
        <taxon>Bacteria</taxon>
        <taxon>Pseudomonadati</taxon>
        <taxon>Pseudomonadota</taxon>
        <taxon>Gammaproteobacteria</taxon>
        <taxon>Enterobacterales</taxon>
        <taxon>Yersiniaceae</taxon>
        <taxon>Chimaeribacter</taxon>
    </lineage>
</organism>
<dbReference type="AlphaFoldDB" id="A0A2N5E0Q7"/>
<keyword evidence="3" id="KW-1185">Reference proteome</keyword>
<protein>
    <recommendedName>
        <fullName evidence="1">YagK/YfjJ C-terminal domain-containing protein</fullName>
    </recommendedName>
</protein>
<name>A0A2N5E0Q7_9GAMM</name>
<reference evidence="2 3" key="1">
    <citation type="submission" date="2017-12" db="EMBL/GenBank/DDBJ databases">
        <title>Characterization of six clinical isolates of Enterochimera gen. nov., a novel genus of the Yersiniaciae family and the three species Enterochimera arupensis sp. nov., Enterochimera coloradensis sp. nov, and Enterochimera californica sp. nov.</title>
        <authorList>
            <person name="Rossi A."/>
            <person name="Fisher M."/>
        </authorList>
    </citation>
    <scope>NUCLEOTIDE SEQUENCE [LARGE SCALE GENOMIC DNA]</scope>
    <source>
        <strain evidence="3">2016-Iso4</strain>
    </source>
</reference>
<dbReference type="EMBL" id="PJZH01000013">
    <property type="protein sequence ID" value="PLR33796.1"/>
    <property type="molecule type" value="Genomic_DNA"/>
</dbReference>
<dbReference type="Proteomes" id="UP000234503">
    <property type="component" value="Unassembled WGS sequence"/>
</dbReference>
<evidence type="ECO:0000313" key="2">
    <source>
        <dbReference type="EMBL" id="PLR33796.1"/>
    </source>
</evidence>
<dbReference type="InterPro" id="IPR057271">
    <property type="entry name" value="YagK_YfjJ_C"/>
</dbReference>
<gene>
    <name evidence="2" type="ORF">CYR32_13640</name>
</gene>
<accession>A0A2N5E0Q7</accession>
<comment type="caution">
    <text evidence="2">The sequence shown here is derived from an EMBL/GenBank/DDBJ whole genome shotgun (WGS) entry which is preliminary data.</text>
</comment>
<evidence type="ECO:0000259" key="1">
    <source>
        <dbReference type="Pfam" id="PF11726"/>
    </source>
</evidence>
<dbReference type="Pfam" id="PF11726">
    <property type="entry name" value="YagK_YfjJ_C"/>
    <property type="match status" value="1"/>
</dbReference>
<evidence type="ECO:0000313" key="3">
    <source>
        <dbReference type="Proteomes" id="UP000234503"/>
    </source>
</evidence>
<sequence>MNIVQSMNKYVYDGLVWDVLPNELDQEKKIMDKLFALKDKCFEHSSRLFALRMDFRLNHYTADNSPITHFHQQLIPALRKKYPKSLISYAWVREQVKSEAQHYHYVLIMNAHHVRYAPPLVDLMSQSWAKATGGTYWLPQNPWYLLGRNDADSQAGFMKRVSYLGKKRSKENTPAGVKCYETALRFPKRITGEIKPEKIAGSWAAGPELQTEESFSSIDKEPLKQSISLPKQLENYGLIPALPGKELSTNNLHLPRSLFWIWHRNAFRQQQKTLGISVEKYISDNRLQQKSATRHLKQRAFSPFWNEHIERYYCFYWPLGAPVKLYCELHGLKFSSARRYLVNFNAHKIKHKKSKQTMGYQL</sequence>
<dbReference type="OrthoDB" id="5593782at2"/>
<dbReference type="RefSeq" id="WP_101825280.1">
    <property type="nucleotide sequence ID" value="NZ_PJZH01000013.1"/>
</dbReference>
<proteinExistence type="predicted"/>
<feature type="domain" description="YagK/YfjJ C-terminal" evidence="1">
    <location>
        <begin position="43"/>
        <end position="173"/>
    </location>
</feature>